<protein>
    <recommendedName>
        <fullName evidence="3">Transposase</fullName>
    </recommendedName>
</protein>
<sequence length="40" mass="4644">MKEQKLVRYQLPKHQYKKVAQEHIAIPAHLSGIYLSALVI</sequence>
<organism evidence="1 2">
    <name type="scientific">Pseudoalteromonas arctica A 37-1-2</name>
    <dbReference type="NCBI Taxonomy" id="1117313"/>
    <lineage>
        <taxon>Bacteria</taxon>
        <taxon>Pseudomonadati</taxon>
        <taxon>Pseudomonadota</taxon>
        <taxon>Gammaproteobacteria</taxon>
        <taxon>Alteromonadales</taxon>
        <taxon>Pseudoalteromonadaceae</taxon>
        <taxon>Pseudoalteromonas</taxon>
    </lineage>
</organism>
<accession>A0A290S5J8</accession>
<evidence type="ECO:0000313" key="2">
    <source>
        <dbReference type="Proteomes" id="UP000016505"/>
    </source>
</evidence>
<evidence type="ECO:0000313" key="1">
    <source>
        <dbReference type="EMBL" id="ATC86291.1"/>
    </source>
</evidence>
<gene>
    <name evidence="1" type="ORF">PARC_a1708</name>
</gene>
<dbReference type="AlphaFoldDB" id="A0A290S5J8"/>
<reference evidence="1 2" key="1">
    <citation type="journal article" date="2012" name="J. Bacteriol.">
        <title>Genome sequences of type strains of seven species of the marine bacterium Pseudoalteromonas.</title>
        <authorList>
            <person name="Xie B.B."/>
            <person name="Shu Y.L."/>
            <person name="Qin Q.L."/>
            <person name="Rong J.C."/>
            <person name="Zhang X.Y."/>
            <person name="Chen X.L."/>
            <person name="Shi M."/>
            <person name="He H.L."/>
            <person name="Zhou B.C."/>
            <person name="Zhang Y.Z."/>
        </authorList>
    </citation>
    <scope>NUCLEOTIDE SEQUENCE [LARGE SCALE GENOMIC DNA]</scope>
    <source>
        <strain evidence="1 2">A 37-1-2</strain>
    </source>
</reference>
<dbReference type="RefSeq" id="WP_272948021.1">
    <property type="nucleotide sequence ID" value="NZ_CP011025.1"/>
</dbReference>
<dbReference type="EMBL" id="CP011025">
    <property type="protein sequence ID" value="ATC86291.1"/>
    <property type="molecule type" value="Genomic_DNA"/>
</dbReference>
<evidence type="ECO:0008006" key="3">
    <source>
        <dbReference type="Google" id="ProtNLM"/>
    </source>
</evidence>
<dbReference type="KEGG" id="part:PARC_a1708"/>
<dbReference type="Proteomes" id="UP000016505">
    <property type="component" value="Chromosome I"/>
</dbReference>
<proteinExistence type="predicted"/>
<name>A0A290S5J8_9GAMM</name>